<proteinExistence type="predicted"/>
<dbReference type="Proteomes" id="UP001445076">
    <property type="component" value="Unassembled WGS sequence"/>
</dbReference>
<dbReference type="EMBL" id="JARKIK010000028">
    <property type="protein sequence ID" value="KAK8742289.1"/>
    <property type="molecule type" value="Genomic_DNA"/>
</dbReference>
<dbReference type="PANTHER" id="PTHR13411">
    <property type="entry name" value="PLASMINOGEN RECEPTOR (KT)"/>
    <property type="match status" value="1"/>
</dbReference>
<reference evidence="2 3" key="1">
    <citation type="journal article" date="2024" name="BMC Genomics">
        <title>Genome assembly of redclaw crayfish (Cherax quadricarinatus) provides insights into its immune adaptation and hypoxia tolerance.</title>
        <authorList>
            <person name="Liu Z."/>
            <person name="Zheng J."/>
            <person name="Li H."/>
            <person name="Fang K."/>
            <person name="Wang S."/>
            <person name="He J."/>
            <person name="Zhou D."/>
            <person name="Weng S."/>
            <person name="Chi M."/>
            <person name="Gu Z."/>
            <person name="He J."/>
            <person name="Li F."/>
            <person name="Wang M."/>
        </authorList>
    </citation>
    <scope>NUCLEOTIDE SEQUENCE [LARGE SCALE GENOMIC DNA]</scope>
    <source>
        <strain evidence="2">ZL_2023a</strain>
    </source>
</reference>
<evidence type="ECO:0008006" key="4">
    <source>
        <dbReference type="Google" id="ProtNLM"/>
    </source>
</evidence>
<keyword evidence="3" id="KW-1185">Reference proteome</keyword>
<organism evidence="2 3">
    <name type="scientific">Cherax quadricarinatus</name>
    <name type="common">Australian red claw crayfish</name>
    <dbReference type="NCBI Taxonomy" id="27406"/>
    <lineage>
        <taxon>Eukaryota</taxon>
        <taxon>Metazoa</taxon>
        <taxon>Ecdysozoa</taxon>
        <taxon>Arthropoda</taxon>
        <taxon>Crustacea</taxon>
        <taxon>Multicrustacea</taxon>
        <taxon>Malacostraca</taxon>
        <taxon>Eumalacostraca</taxon>
        <taxon>Eucarida</taxon>
        <taxon>Decapoda</taxon>
        <taxon>Pleocyemata</taxon>
        <taxon>Astacidea</taxon>
        <taxon>Parastacoidea</taxon>
        <taxon>Parastacidae</taxon>
        <taxon>Cherax</taxon>
    </lineage>
</organism>
<protein>
    <recommendedName>
        <fullName evidence="4">Plasminogen receptor (KT)</fullName>
    </recommendedName>
</protein>
<accession>A0AAW0XWG9</accession>
<feature type="transmembrane region" description="Helical" evidence="1">
    <location>
        <begin position="16"/>
        <end position="35"/>
    </location>
</feature>
<dbReference type="AlphaFoldDB" id="A0AAW0XWG9"/>
<keyword evidence="1" id="KW-0812">Transmembrane</keyword>
<feature type="transmembrane region" description="Helical" evidence="1">
    <location>
        <begin position="41"/>
        <end position="62"/>
    </location>
</feature>
<keyword evidence="1" id="KW-0472">Membrane</keyword>
<evidence type="ECO:0000256" key="1">
    <source>
        <dbReference type="SAM" id="Phobius"/>
    </source>
</evidence>
<gene>
    <name evidence="2" type="ORF">OTU49_001779</name>
</gene>
<dbReference type="PANTHER" id="PTHR13411:SF6">
    <property type="entry name" value="PLASMINOGEN RECEPTOR (KT)"/>
    <property type="match status" value="1"/>
</dbReference>
<dbReference type="InterPro" id="IPR019319">
    <property type="entry name" value="Plg-R(KT)"/>
</dbReference>
<comment type="caution">
    <text evidence="2">The sequence shown here is derived from an EMBL/GenBank/DDBJ whole genome shotgun (WGS) entry which is preliminary data.</text>
</comment>
<dbReference type="GO" id="GO:0005886">
    <property type="term" value="C:plasma membrane"/>
    <property type="evidence" value="ECO:0007669"/>
    <property type="project" value="InterPro"/>
</dbReference>
<sequence>MAERQIAMQVATVREMIVWFVPFTISSYGFLYYGHIKTNSWVVMFPLIPITFGLGYQLHYAYGNKIHQIKELAENIMANETHMMMVPEWTTGVSEGHNSSVKAVTDVPHSLKNVTFTPPSITTHSAGVVFKPKVTSSNPP</sequence>
<name>A0AAW0XWG9_CHEQU</name>
<evidence type="ECO:0000313" key="3">
    <source>
        <dbReference type="Proteomes" id="UP001445076"/>
    </source>
</evidence>
<dbReference type="Pfam" id="PF10166">
    <property type="entry name" value="DUF2368"/>
    <property type="match status" value="1"/>
</dbReference>
<evidence type="ECO:0000313" key="2">
    <source>
        <dbReference type="EMBL" id="KAK8742289.1"/>
    </source>
</evidence>
<keyword evidence="1" id="KW-1133">Transmembrane helix</keyword>